<name>A0A6B9XXN8_PICSI</name>
<evidence type="ECO:0000256" key="1">
    <source>
        <dbReference type="SAM" id="MobiDB-lite"/>
    </source>
</evidence>
<proteinExistence type="predicted"/>
<sequence>MGKAGTHRPNGGFSLASQMKPGKPLKKASQRAWRVGAGQPPSSLTAMFFTRFDDYTPKPSMIRYPTLR</sequence>
<evidence type="ECO:0000313" key="2">
    <source>
        <dbReference type="EMBL" id="QHR92783.1"/>
    </source>
</evidence>
<accession>A0A6B9XXN8</accession>
<geneLocation type="mitochondrion" evidence="2"/>
<protein>
    <submittedName>
        <fullName evidence="2">Uncharacterized protein</fullName>
    </submittedName>
</protein>
<keyword evidence="2" id="KW-0496">Mitochondrion</keyword>
<feature type="region of interest" description="Disordered" evidence="1">
    <location>
        <begin position="1"/>
        <end position="38"/>
    </location>
</feature>
<dbReference type="EMBL" id="MK697706">
    <property type="protein sequence ID" value="QHR92783.1"/>
    <property type="molecule type" value="Genomic_DNA"/>
</dbReference>
<reference evidence="2" key="1">
    <citation type="submission" date="2019-03" db="EMBL/GenBank/DDBJ databases">
        <title>Largest Complete Mitochondrial Genome of a Gymnosperm, Sitka Spruce (Picea sitchensis), Indicates Complex Physical Structure.</title>
        <authorList>
            <person name="Jackman S.D."/>
            <person name="Coombe L."/>
            <person name="Warren R."/>
            <person name="Kirk H."/>
            <person name="Trinh E."/>
            <person name="McLeod T."/>
            <person name="Pleasance S."/>
            <person name="Pandoh P."/>
            <person name="Zhao Y."/>
            <person name="Coope R."/>
            <person name="Bousquet J."/>
            <person name="Bohlmann J.C."/>
            <person name="Jones S.J.M."/>
            <person name="Birol I."/>
        </authorList>
    </citation>
    <scope>NUCLEOTIDE SEQUENCE</scope>
    <source>
        <strain evidence="2">Q903</strain>
    </source>
</reference>
<gene>
    <name evidence="2" type="primary">orf06885</name>
    <name evidence="2" type="ORF">Q903MT_gene6831</name>
</gene>
<dbReference type="AlphaFoldDB" id="A0A6B9XXN8"/>
<organism evidence="2">
    <name type="scientific">Picea sitchensis</name>
    <name type="common">Sitka spruce</name>
    <name type="synonym">Pinus sitchensis</name>
    <dbReference type="NCBI Taxonomy" id="3332"/>
    <lineage>
        <taxon>Eukaryota</taxon>
        <taxon>Viridiplantae</taxon>
        <taxon>Streptophyta</taxon>
        <taxon>Embryophyta</taxon>
        <taxon>Tracheophyta</taxon>
        <taxon>Spermatophyta</taxon>
        <taxon>Pinopsida</taxon>
        <taxon>Pinidae</taxon>
        <taxon>Conifers I</taxon>
        <taxon>Pinales</taxon>
        <taxon>Pinaceae</taxon>
        <taxon>Picea</taxon>
    </lineage>
</organism>